<dbReference type="RefSeq" id="WP_245035562.1">
    <property type="nucleotide sequence ID" value="NZ_CP095075.1"/>
</dbReference>
<keyword evidence="2" id="KW-1185">Reference proteome</keyword>
<dbReference type="EMBL" id="CP095075">
    <property type="protein sequence ID" value="UOR13752.1"/>
    <property type="molecule type" value="Genomic_DNA"/>
</dbReference>
<organism evidence="1 2">
    <name type="scientific">Halobacillus amylolyticus</name>
    <dbReference type="NCBI Taxonomy" id="2932259"/>
    <lineage>
        <taxon>Bacteria</taxon>
        <taxon>Bacillati</taxon>
        <taxon>Bacillota</taxon>
        <taxon>Bacilli</taxon>
        <taxon>Bacillales</taxon>
        <taxon>Bacillaceae</taxon>
        <taxon>Halobacillus</taxon>
    </lineage>
</organism>
<evidence type="ECO:0000313" key="2">
    <source>
        <dbReference type="Proteomes" id="UP000830326"/>
    </source>
</evidence>
<proteinExistence type="predicted"/>
<reference evidence="1" key="1">
    <citation type="submission" date="2022-04" db="EMBL/GenBank/DDBJ databases">
        <title>Halobacillus sp. isolated from saltern.</title>
        <authorList>
            <person name="Won M."/>
            <person name="Lee C.-M."/>
            <person name="Woen H.-Y."/>
            <person name="Kwon S.-W."/>
        </authorList>
    </citation>
    <scope>NUCLEOTIDE SEQUENCE</scope>
    <source>
        <strain evidence="1">SSHM10-5</strain>
    </source>
</reference>
<dbReference type="Proteomes" id="UP000830326">
    <property type="component" value="Chromosome"/>
</dbReference>
<sequence>MKKITILVGTVLAFTLVIFMSSYFGGSQTAQGQNLKDSIKQSMKDTAEKNEKVEAFHKELNDKFKEEGFEGSLSTSIDNHFFSKQPSVTVRVKEKRYKKEHESEIKQFIEGVVKPYNFGEVAIHVKVEDRGIGDLSEEDRRLQELTHELFEISRKVLEQEGYNQVIAMRIDPRKSKQMIYIKIEGTESYYNNVKEDIERLVHDTVSAKKGLDYPVKVERRSEAEIRDMKWSPIFHSIMEETDKKFDKVSGFAYSFHPKPLQIIIKTSLSDGWFSWGVKKQAEEIEKYVKQVIEIKREELSIEKIPYKIIIRGTKANKLN</sequence>
<gene>
    <name evidence="1" type="ORF">MUO15_10075</name>
</gene>
<name>A0ABY4HH88_9BACI</name>
<accession>A0ABY4HH88</accession>
<protein>
    <recommendedName>
        <fullName evidence="3">Lipoprotein</fullName>
    </recommendedName>
</protein>
<evidence type="ECO:0008006" key="3">
    <source>
        <dbReference type="Google" id="ProtNLM"/>
    </source>
</evidence>
<evidence type="ECO:0000313" key="1">
    <source>
        <dbReference type="EMBL" id="UOR13752.1"/>
    </source>
</evidence>